<proteinExistence type="predicted"/>
<gene>
    <name evidence="1" type="ORF">NSCI0253_LOCUS16923</name>
</gene>
<dbReference type="InterPro" id="IPR052184">
    <property type="entry name" value="SDR_enzymes"/>
</dbReference>
<dbReference type="Gene3D" id="3.40.50.720">
    <property type="entry name" value="NAD(P)-binding Rossmann-like Domain"/>
    <property type="match status" value="1"/>
</dbReference>
<dbReference type="Pfam" id="PF00106">
    <property type="entry name" value="adh_short"/>
    <property type="match status" value="1"/>
</dbReference>
<dbReference type="AlphaFoldDB" id="A0A7S1A4Z9"/>
<dbReference type="PANTHER" id="PTHR45458">
    <property type="entry name" value="SHORT-CHAIN DEHYDROGENASE/REDUCTASE SDR"/>
    <property type="match status" value="1"/>
</dbReference>
<dbReference type="PANTHER" id="PTHR45458:SF2">
    <property type="entry name" value="OXIDOREDUCTASE, SHORT CHAIN DEHYDROGENASE_REDUCTASE FAMILY SUPERFAMILY (AFU_ORTHOLOGUE AFUA_3G13450)"/>
    <property type="match status" value="1"/>
</dbReference>
<dbReference type="InterPro" id="IPR002347">
    <property type="entry name" value="SDR_fam"/>
</dbReference>
<evidence type="ECO:0000313" key="1">
    <source>
        <dbReference type="EMBL" id="CAD8842575.1"/>
    </source>
</evidence>
<dbReference type="SUPFAM" id="SSF51735">
    <property type="entry name" value="NAD(P)-binding Rossmann-fold domains"/>
    <property type="match status" value="1"/>
</dbReference>
<dbReference type="GO" id="GO:0016616">
    <property type="term" value="F:oxidoreductase activity, acting on the CH-OH group of donors, NAD or NADP as acceptor"/>
    <property type="evidence" value="ECO:0007669"/>
    <property type="project" value="TreeGrafter"/>
</dbReference>
<accession>A0A7S1A4Z9</accession>
<organism evidence="1">
    <name type="scientific">Noctiluca scintillans</name>
    <name type="common">Sea sparkle</name>
    <name type="synonym">Red tide dinoflagellate</name>
    <dbReference type="NCBI Taxonomy" id="2966"/>
    <lineage>
        <taxon>Eukaryota</taxon>
        <taxon>Sar</taxon>
        <taxon>Alveolata</taxon>
        <taxon>Dinophyceae</taxon>
        <taxon>Noctilucales</taxon>
        <taxon>Noctilucaceae</taxon>
        <taxon>Noctiluca</taxon>
    </lineage>
</organism>
<name>A0A7S1A4Z9_NOCSC</name>
<dbReference type="EMBL" id="HBFQ01023987">
    <property type="protein sequence ID" value="CAD8842575.1"/>
    <property type="molecule type" value="Transcribed_RNA"/>
</dbReference>
<reference evidence="1" key="1">
    <citation type="submission" date="2021-01" db="EMBL/GenBank/DDBJ databases">
        <authorList>
            <person name="Corre E."/>
            <person name="Pelletier E."/>
            <person name="Niang G."/>
            <person name="Scheremetjew M."/>
            <person name="Finn R."/>
            <person name="Kale V."/>
            <person name="Holt S."/>
            <person name="Cochrane G."/>
            <person name="Meng A."/>
            <person name="Brown T."/>
            <person name="Cohen L."/>
        </authorList>
    </citation>
    <scope>NUCLEOTIDE SEQUENCE</scope>
</reference>
<dbReference type="InterPro" id="IPR036291">
    <property type="entry name" value="NAD(P)-bd_dom_sf"/>
</dbReference>
<protein>
    <submittedName>
        <fullName evidence="1">Uncharacterized protein</fullName>
    </submittedName>
</protein>
<sequence length="315" mass="34230">MSSPAHYNTNVQEQTSRPLVREGVAYSIPDQVARFANAKATNDTRYLDITTVYDGSGLKDKRVLITGAEQGLGLELVKEIIKQGGHAIQAGRGSSEALDAVAAANPGQVTIITGVDVCKTEAMQKMVEECTEGLDILINCAGYFYGPVEAVGIGCEGHMNYAHQMLQIDVCALGPLRITHALYKGGKLERNGKPAKVIIITSQAGSCEWRFTQNPTPKSGDQFDGNYGHHMSRAATNMMGCILSQELKAADIPVQMLHPGFNRTEMTKKYAHIWDIEGAVEPELGAKRVLYETLRADMSTSGTVINCEDGKRIPW</sequence>
<dbReference type="PRINTS" id="PR00081">
    <property type="entry name" value="GDHRDH"/>
</dbReference>